<keyword evidence="1" id="KW-0732">Signal</keyword>
<organism evidence="2 3">
    <name type="scientific">Mangrovivirga halotolerans</name>
    <dbReference type="NCBI Taxonomy" id="2993936"/>
    <lineage>
        <taxon>Bacteria</taxon>
        <taxon>Pseudomonadati</taxon>
        <taxon>Bacteroidota</taxon>
        <taxon>Cytophagia</taxon>
        <taxon>Cytophagales</taxon>
        <taxon>Mangrovivirgaceae</taxon>
        <taxon>Mangrovivirga</taxon>
    </lineage>
</organism>
<keyword evidence="3" id="KW-1185">Reference proteome</keyword>
<name>A0ABT3RU93_9BACT</name>
<dbReference type="EMBL" id="JAPFQN010000009">
    <property type="protein sequence ID" value="MCX2745352.1"/>
    <property type="molecule type" value="Genomic_DNA"/>
</dbReference>
<feature type="signal peptide" evidence="1">
    <location>
        <begin position="1"/>
        <end position="19"/>
    </location>
</feature>
<proteinExistence type="predicted"/>
<protein>
    <submittedName>
        <fullName evidence="2">Uncharacterized protein</fullName>
    </submittedName>
</protein>
<evidence type="ECO:0000256" key="1">
    <source>
        <dbReference type="SAM" id="SignalP"/>
    </source>
</evidence>
<evidence type="ECO:0000313" key="2">
    <source>
        <dbReference type="EMBL" id="MCX2745352.1"/>
    </source>
</evidence>
<feature type="chain" id="PRO_5045288426" evidence="1">
    <location>
        <begin position="20"/>
        <end position="149"/>
    </location>
</feature>
<comment type="caution">
    <text evidence="2">The sequence shown here is derived from an EMBL/GenBank/DDBJ whole genome shotgun (WGS) entry which is preliminary data.</text>
</comment>
<dbReference type="RefSeq" id="WP_266057918.1">
    <property type="nucleotide sequence ID" value="NZ_JAPFQN010000009.1"/>
</dbReference>
<sequence>MKSIIFIFSITLLSFIGNAQSTTQFKKGEDYKKAEKEVLQACNYLLDNPIDKEEGKRQQLFQFIFQWMSGTPDHTFELDEEIAKLYGNKEEILGIYLVSAAKVSIENNNFTKENLKKKAINMTVDYCAMEENNIKPSKEIKKLIKKRTE</sequence>
<evidence type="ECO:0000313" key="3">
    <source>
        <dbReference type="Proteomes" id="UP001209885"/>
    </source>
</evidence>
<gene>
    <name evidence="2" type="ORF">OO013_15850</name>
</gene>
<accession>A0ABT3RU93</accession>
<reference evidence="2 3" key="1">
    <citation type="submission" date="2022-11" db="EMBL/GenBank/DDBJ databases">
        <title>The characterization of three novel Bacteroidetes species and genomic analysis of their roles in tidal elemental geochemical cycles.</title>
        <authorList>
            <person name="Ma K."/>
        </authorList>
    </citation>
    <scope>NUCLEOTIDE SEQUENCE [LARGE SCALE GENOMIC DNA]</scope>
    <source>
        <strain evidence="2 3">M17</strain>
    </source>
</reference>
<dbReference type="Proteomes" id="UP001209885">
    <property type="component" value="Unassembled WGS sequence"/>
</dbReference>